<proteinExistence type="predicted"/>
<feature type="signal peptide" evidence="1">
    <location>
        <begin position="1"/>
        <end position="22"/>
    </location>
</feature>
<evidence type="ECO:0000313" key="2">
    <source>
        <dbReference type="EMBL" id="SEN00942.1"/>
    </source>
</evidence>
<accession>A0A1H8D183</accession>
<evidence type="ECO:0000256" key="1">
    <source>
        <dbReference type="SAM" id="SignalP"/>
    </source>
</evidence>
<protein>
    <submittedName>
        <fullName evidence="2">Uncharacterized protein</fullName>
    </submittedName>
</protein>
<gene>
    <name evidence="2" type="ORF">SAMN05192574_102163</name>
</gene>
<dbReference type="EMBL" id="FOCL01000002">
    <property type="protein sequence ID" value="SEN00942.1"/>
    <property type="molecule type" value="Genomic_DNA"/>
</dbReference>
<feature type="chain" id="PRO_5011685945" evidence="1">
    <location>
        <begin position="23"/>
        <end position="260"/>
    </location>
</feature>
<name>A0A1H8D183_9SPHI</name>
<sequence>MKKLITGIAAVFMLIQSTYAQKASSTALNSGSAYLTPEFKIGEKYGTIFSRTIALTSDKFQPVVVRISGTGIYQVSSVDEKKTTFDAEFLYDGRPVDHSKSGITDGGRTLIYNDKPYLNTDGSGLAYNPFLWGDPPAHLKKGDSWELNIAQPWELGGPGKETVTVMSIDPVNATVKLRREGNGTGAFAGDHAETEILLDGKRIRVNINPGDNHWVGYAIIRRGIIISDELLVTRPVTLTAENVNLNASQRQYILLNQMAD</sequence>
<dbReference type="OrthoDB" id="5948153at2"/>
<dbReference type="AlphaFoldDB" id="A0A1H8D183"/>
<evidence type="ECO:0000313" key="3">
    <source>
        <dbReference type="Proteomes" id="UP000198942"/>
    </source>
</evidence>
<organism evidence="2 3">
    <name type="scientific">Mucilaginibacter gossypiicola</name>
    <dbReference type="NCBI Taxonomy" id="551995"/>
    <lineage>
        <taxon>Bacteria</taxon>
        <taxon>Pseudomonadati</taxon>
        <taxon>Bacteroidota</taxon>
        <taxon>Sphingobacteriia</taxon>
        <taxon>Sphingobacteriales</taxon>
        <taxon>Sphingobacteriaceae</taxon>
        <taxon>Mucilaginibacter</taxon>
    </lineage>
</organism>
<reference evidence="3" key="1">
    <citation type="submission" date="2016-10" db="EMBL/GenBank/DDBJ databases">
        <authorList>
            <person name="Varghese N."/>
            <person name="Submissions S."/>
        </authorList>
    </citation>
    <scope>NUCLEOTIDE SEQUENCE [LARGE SCALE GENOMIC DNA]</scope>
    <source>
        <strain evidence="3">Gh-48</strain>
    </source>
</reference>
<keyword evidence="1" id="KW-0732">Signal</keyword>
<dbReference type="RefSeq" id="WP_091209066.1">
    <property type="nucleotide sequence ID" value="NZ_FOCL01000002.1"/>
</dbReference>
<dbReference type="Proteomes" id="UP000198942">
    <property type="component" value="Unassembled WGS sequence"/>
</dbReference>
<keyword evidence="3" id="KW-1185">Reference proteome</keyword>